<evidence type="ECO:0000256" key="3">
    <source>
        <dbReference type="ARBA" id="ARBA00022741"/>
    </source>
</evidence>
<keyword evidence="3" id="KW-0547">Nucleotide-binding</keyword>
<accession>A0A8B2NVN9</accession>
<dbReference type="GO" id="GO:0015658">
    <property type="term" value="F:branched-chain amino acid transmembrane transporter activity"/>
    <property type="evidence" value="ECO:0007669"/>
    <property type="project" value="TreeGrafter"/>
</dbReference>
<dbReference type="InterPro" id="IPR003593">
    <property type="entry name" value="AAA+_ATPase"/>
</dbReference>
<keyword evidence="4 7" id="KW-0067">ATP-binding</keyword>
<dbReference type="Proteomes" id="UP000249590">
    <property type="component" value="Unassembled WGS sequence"/>
</dbReference>
<evidence type="ECO:0000259" key="6">
    <source>
        <dbReference type="PROSITE" id="PS50893"/>
    </source>
</evidence>
<name>A0A8B2NVN9_9HYPH</name>
<dbReference type="InterPro" id="IPR052156">
    <property type="entry name" value="BCAA_Transport_ATP-bd_LivF"/>
</dbReference>
<feature type="domain" description="ABC transporter" evidence="6">
    <location>
        <begin position="1"/>
        <end position="214"/>
    </location>
</feature>
<dbReference type="PANTHER" id="PTHR43820">
    <property type="entry name" value="HIGH-AFFINITY BRANCHED-CHAIN AMINO ACID TRANSPORT ATP-BINDING PROTEIN LIVF"/>
    <property type="match status" value="1"/>
</dbReference>
<dbReference type="GO" id="GO:0016887">
    <property type="term" value="F:ATP hydrolysis activity"/>
    <property type="evidence" value="ECO:0007669"/>
    <property type="project" value="InterPro"/>
</dbReference>
<organism evidence="7 8">
    <name type="scientific">Acuticoccus sediminis</name>
    <dbReference type="NCBI Taxonomy" id="2184697"/>
    <lineage>
        <taxon>Bacteria</taxon>
        <taxon>Pseudomonadati</taxon>
        <taxon>Pseudomonadota</taxon>
        <taxon>Alphaproteobacteria</taxon>
        <taxon>Hyphomicrobiales</taxon>
        <taxon>Amorphaceae</taxon>
        <taxon>Acuticoccus</taxon>
    </lineage>
</organism>
<keyword evidence="2" id="KW-0813">Transport</keyword>
<evidence type="ECO:0000256" key="1">
    <source>
        <dbReference type="ARBA" id="ARBA00005417"/>
    </source>
</evidence>
<keyword evidence="8" id="KW-1185">Reference proteome</keyword>
<dbReference type="AlphaFoldDB" id="A0A8B2NVN9"/>
<sequence>MLQGVSFEVAKGELLAILGRNGAGKTTTIKSVMGLAPPRQGRVLLDGEEVTGLKPYQVAQKGAAYVPASRGIFATLSALENLKVFEKKGGRYTTEGIFSMFPRLAEMKSRGGRTLSGGEQQMLAIGRTLVTDPSVILLDEPSQGLAPKIVDLVVDMMTRLKAEGMAIVLVEQNLELALRVADRVIILEQGAVVFEGPGATVRDDPELQARYLGVSV</sequence>
<evidence type="ECO:0000256" key="4">
    <source>
        <dbReference type="ARBA" id="ARBA00022840"/>
    </source>
</evidence>
<comment type="similarity">
    <text evidence="1">Belongs to the ABC transporter superfamily.</text>
</comment>
<dbReference type="InterPro" id="IPR003439">
    <property type="entry name" value="ABC_transporter-like_ATP-bd"/>
</dbReference>
<keyword evidence="5" id="KW-0029">Amino-acid transport</keyword>
<proteinExistence type="inferred from homology"/>
<dbReference type="CDD" id="cd03224">
    <property type="entry name" value="ABC_TM1139_LivF_branched"/>
    <property type="match status" value="1"/>
</dbReference>
<dbReference type="PROSITE" id="PS50893">
    <property type="entry name" value="ABC_TRANSPORTER_2"/>
    <property type="match status" value="1"/>
</dbReference>
<reference evidence="7 8" key="1">
    <citation type="submission" date="2018-05" db="EMBL/GenBank/DDBJ databases">
        <title>Acuticoccus sediminis sp. nov., isolated from deep-sea sediment of Indian Ocean.</title>
        <authorList>
            <person name="Liu X."/>
            <person name="Lai Q."/>
            <person name="Du Y."/>
            <person name="Sun F."/>
            <person name="Zhang X."/>
            <person name="Wang S."/>
            <person name="Shao Z."/>
        </authorList>
    </citation>
    <scope>NUCLEOTIDE SEQUENCE [LARGE SCALE GENOMIC DNA]</scope>
    <source>
        <strain evidence="7 8">PTG4-2</strain>
    </source>
</reference>
<dbReference type="Gene3D" id="3.40.50.300">
    <property type="entry name" value="P-loop containing nucleotide triphosphate hydrolases"/>
    <property type="match status" value="1"/>
</dbReference>
<evidence type="ECO:0000313" key="8">
    <source>
        <dbReference type="Proteomes" id="UP000249590"/>
    </source>
</evidence>
<evidence type="ECO:0000256" key="2">
    <source>
        <dbReference type="ARBA" id="ARBA00022448"/>
    </source>
</evidence>
<comment type="caution">
    <text evidence="7">The sequence shown here is derived from an EMBL/GenBank/DDBJ whole genome shotgun (WGS) entry which is preliminary data.</text>
</comment>
<evidence type="ECO:0000256" key="5">
    <source>
        <dbReference type="ARBA" id="ARBA00022970"/>
    </source>
</evidence>
<dbReference type="GO" id="GO:0005524">
    <property type="term" value="F:ATP binding"/>
    <property type="evidence" value="ECO:0007669"/>
    <property type="project" value="UniProtKB-KW"/>
</dbReference>
<dbReference type="OrthoDB" id="9806149at2"/>
<dbReference type="GO" id="GO:0015807">
    <property type="term" value="P:L-amino acid transport"/>
    <property type="evidence" value="ECO:0007669"/>
    <property type="project" value="TreeGrafter"/>
</dbReference>
<dbReference type="Pfam" id="PF00005">
    <property type="entry name" value="ABC_tran"/>
    <property type="match status" value="1"/>
</dbReference>
<dbReference type="SMART" id="SM00382">
    <property type="entry name" value="AAA"/>
    <property type="match status" value="1"/>
</dbReference>
<dbReference type="EMBL" id="QHHQ01000002">
    <property type="protein sequence ID" value="RAI02559.1"/>
    <property type="molecule type" value="Genomic_DNA"/>
</dbReference>
<dbReference type="PANTHER" id="PTHR43820:SF2">
    <property type="entry name" value="ABC TRANSPORTER ATP-BINDING PROTEIN"/>
    <property type="match status" value="1"/>
</dbReference>
<evidence type="ECO:0000313" key="7">
    <source>
        <dbReference type="EMBL" id="RAI02559.1"/>
    </source>
</evidence>
<dbReference type="PROSITE" id="PS00211">
    <property type="entry name" value="ABC_TRANSPORTER_1"/>
    <property type="match status" value="1"/>
</dbReference>
<dbReference type="InterPro" id="IPR017871">
    <property type="entry name" value="ABC_transporter-like_CS"/>
</dbReference>
<dbReference type="InterPro" id="IPR027417">
    <property type="entry name" value="P-loop_NTPase"/>
</dbReference>
<protein>
    <submittedName>
        <fullName evidence="7">ABC transporter ATP-binding protein</fullName>
    </submittedName>
</protein>
<dbReference type="SUPFAM" id="SSF52540">
    <property type="entry name" value="P-loop containing nucleoside triphosphate hydrolases"/>
    <property type="match status" value="1"/>
</dbReference>
<gene>
    <name evidence="7" type="ORF">DLJ53_11565</name>
</gene>